<name>A0ABQ5GCI1_9ASTR</name>
<keyword evidence="2" id="KW-1185">Reference proteome</keyword>
<protein>
    <submittedName>
        <fullName evidence="1">Uncharacterized protein</fullName>
    </submittedName>
</protein>
<sequence length="146" mass="16159">MGNNCKIYKTSGSSSINTKSGEASIKLNVDVGDDEEDEGALGSSSMNDKALAILMVSEIAMHTNVPLKCRQKNRMPFKIKCDIMNVYHESMIIHGIRQPSKDNEDINPVKRDPSHCGIGFVLDFVEFISFTFGDKEMISVIEAVSR</sequence>
<dbReference type="EMBL" id="BQNB010018290">
    <property type="protein sequence ID" value="GJT72784.1"/>
    <property type="molecule type" value="Genomic_DNA"/>
</dbReference>
<reference evidence="1" key="2">
    <citation type="submission" date="2022-01" db="EMBL/GenBank/DDBJ databases">
        <authorList>
            <person name="Yamashiro T."/>
            <person name="Shiraishi A."/>
            <person name="Satake H."/>
            <person name="Nakayama K."/>
        </authorList>
    </citation>
    <scope>NUCLEOTIDE SEQUENCE</scope>
</reference>
<gene>
    <name evidence="1" type="ORF">Tco_1032070</name>
</gene>
<reference evidence="1" key="1">
    <citation type="journal article" date="2022" name="Int. J. Mol. Sci.">
        <title>Draft Genome of Tanacetum Coccineum: Genomic Comparison of Closely Related Tanacetum-Family Plants.</title>
        <authorList>
            <person name="Yamashiro T."/>
            <person name="Shiraishi A."/>
            <person name="Nakayama K."/>
            <person name="Satake H."/>
        </authorList>
    </citation>
    <scope>NUCLEOTIDE SEQUENCE</scope>
</reference>
<comment type="caution">
    <text evidence="1">The sequence shown here is derived from an EMBL/GenBank/DDBJ whole genome shotgun (WGS) entry which is preliminary data.</text>
</comment>
<proteinExistence type="predicted"/>
<dbReference type="Proteomes" id="UP001151760">
    <property type="component" value="Unassembled WGS sequence"/>
</dbReference>
<evidence type="ECO:0000313" key="2">
    <source>
        <dbReference type="Proteomes" id="UP001151760"/>
    </source>
</evidence>
<organism evidence="1 2">
    <name type="scientific">Tanacetum coccineum</name>
    <dbReference type="NCBI Taxonomy" id="301880"/>
    <lineage>
        <taxon>Eukaryota</taxon>
        <taxon>Viridiplantae</taxon>
        <taxon>Streptophyta</taxon>
        <taxon>Embryophyta</taxon>
        <taxon>Tracheophyta</taxon>
        <taxon>Spermatophyta</taxon>
        <taxon>Magnoliopsida</taxon>
        <taxon>eudicotyledons</taxon>
        <taxon>Gunneridae</taxon>
        <taxon>Pentapetalae</taxon>
        <taxon>asterids</taxon>
        <taxon>campanulids</taxon>
        <taxon>Asterales</taxon>
        <taxon>Asteraceae</taxon>
        <taxon>Asteroideae</taxon>
        <taxon>Anthemideae</taxon>
        <taxon>Anthemidinae</taxon>
        <taxon>Tanacetum</taxon>
    </lineage>
</organism>
<accession>A0ABQ5GCI1</accession>
<evidence type="ECO:0000313" key="1">
    <source>
        <dbReference type="EMBL" id="GJT72784.1"/>
    </source>
</evidence>